<dbReference type="InterPro" id="IPR027417">
    <property type="entry name" value="P-loop_NTPase"/>
</dbReference>
<dbReference type="GO" id="GO:0005886">
    <property type="term" value="C:plasma membrane"/>
    <property type="evidence" value="ECO:0007669"/>
    <property type="project" value="UniProtKB-SubCell"/>
</dbReference>
<reference evidence="7 8" key="1">
    <citation type="submission" date="2019-07" db="EMBL/GenBank/DDBJ databases">
        <title>Ln-dependent methylotrophs.</title>
        <authorList>
            <person name="Tani A."/>
        </authorList>
    </citation>
    <scope>NUCLEOTIDE SEQUENCE [LARGE SCALE GENOMIC DNA]</scope>
    <source>
        <strain evidence="7 8">SM89A</strain>
    </source>
</reference>
<dbReference type="EMBL" id="VJMF01000010">
    <property type="protein sequence ID" value="TRL37600.1"/>
    <property type="molecule type" value="Genomic_DNA"/>
</dbReference>
<evidence type="ECO:0000256" key="1">
    <source>
        <dbReference type="ARBA" id="ARBA00004651"/>
    </source>
</evidence>
<sequence>MGLFRLVFRLLRLLAVALVVLFRLLHWFARVAWWAGRWSWKFLRYALKPRSTTFGSAHWASLWQLLAGKALGSSAGLIVGKAFGRLLRFQGEGALLVYAPMGSGKGLGIVVPNLLDHPGSIIVTDPKGENAAVTGRHRETLGPVYRLDATNPCSSHCFNPLSLIRRGSAFEPEDIAMLSDMLVMPETAEAHWDTSAKNTIAMFIGYVLHAMPKSHHTLSMVRELLVEGSETTKRRLQKMAKMPNTTVAEQARALLAGYDTDETRSVLGNAAKALVIWSKDRIAGRLSMASDFDMMDLHRRIITVYIMVPEELLAVYAPFLRVMLGCAVIALLRAKMLPRPEHLPLVLVDECAALGRLDALEKAVGYLRAYARLILILQDLGQLQQIYGENGARTFIAASGAQVAFRVSDTKTARDLADSIGMKTVHPRSAGFSQANTDLIRAQEQAGRSEAGRYLIDPAEVRRLPDHKAIVQLSTVRAPILATKIKYFTERRWKGLWDVWRA</sequence>
<dbReference type="SUPFAM" id="SSF52540">
    <property type="entry name" value="P-loop containing nucleoside triphosphate hydrolases"/>
    <property type="match status" value="1"/>
</dbReference>
<dbReference type="Proteomes" id="UP000316781">
    <property type="component" value="Unassembled WGS sequence"/>
</dbReference>
<dbReference type="RefSeq" id="WP_142861644.1">
    <property type="nucleotide sequence ID" value="NZ_VJMF01000010.1"/>
</dbReference>
<name>A0A549T6X5_METSR</name>
<protein>
    <submittedName>
        <fullName evidence="7">Type IV secretory system conjugative DNA transfer family protein</fullName>
    </submittedName>
</protein>
<dbReference type="Gene3D" id="3.40.50.300">
    <property type="entry name" value="P-loop containing nucleotide triphosphate hydrolases"/>
    <property type="match status" value="1"/>
</dbReference>
<organism evidence="7 8">
    <name type="scientific">Methylosinus sporium</name>
    <dbReference type="NCBI Taxonomy" id="428"/>
    <lineage>
        <taxon>Bacteria</taxon>
        <taxon>Pseudomonadati</taxon>
        <taxon>Pseudomonadota</taxon>
        <taxon>Alphaproteobacteria</taxon>
        <taxon>Hyphomicrobiales</taxon>
        <taxon>Methylocystaceae</taxon>
        <taxon>Methylosinus</taxon>
    </lineage>
</organism>
<keyword evidence="3" id="KW-1003">Cell membrane</keyword>
<accession>A0A549T6X5</accession>
<comment type="subcellular location">
    <subcellularLocation>
        <location evidence="1">Cell membrane</location>
        <topology evidence="1">Multi-pass membrane protein</topology>
    </subcellularLocation>
</comment>
<evidence type="ECO:0000256" key="3">
    <source>
        <dbReference type="ARBA" id="ARBA00022475"/>
    </source>
</evidence>
<dbReference type="InterPro" id="IPR003688">
    <property type="entry name" value="TraG/VirD4"/>
</dbReference>
<evidence type="ECO:0000256" key="4">
    <source>
        <dbReference type="ARBA" id="ARBA00022692"/>
    </source>
</evidence>
<dbReference type="PANTHER" id="PTHR37937:SF1">
    <property type="entry name" value="CONJUGATIVE TRANSFER: DNA TRANSPORT"/>
    <property type="match status" value="1"/>
</dbReference>
<dbReference type="CDD" id="cd01127">
    <property type="entry name" value="TrwB_TraG_TraD_VirD4"/>
    <property type="match status" value="2"/>
</dbReference>
<evidence type="ECO:0000313" key="8">
    <source>
        <dbReference type="Proteomes" id="UP000316781"/>
    </source>
</evidence>
<evidence type="ECO:0000256" key="2">
    <source>
        <dbReference type="ARBA" id="ARBA00008806"/>
    </source>
</evidence>
<keyword evidence="5" id="KW-1133">Transmembrane helix</keyword>
<evidence type="ECO:0000313" key="7">
    <source>
        <dbReference type="EMBL" id="TRL37600.1"/>
    </source>
</evidence>
<proteinExistence type="inferred from homology"/>
<evidence type="ECO:0000256" key="5">
    <source>
        <dbReference type="ARBA" id="ARBA00022989"/>
    </source>
</evidence>
<dbReference type="PANTHER" id="PTHR37937">
    <property type="entry name" value="CONJUGATIVE TRANSFER: DNA TRANSPORT"/>
    <property type="match status" value="1"/>
</dbReference>
<gene>
    <name evidence="7" type="ORF">FM996_02245</name>
</gene>
<comment type="caution">
    <text evidence="7">The sequence shown here is derived from an EMBL/GenBank/DDBJ whole genome shotgun (WGS) entry which is preliminary data.</text>
</comment>
<comment type="similarity">
    <text evidence="2">Belongs to the VirD4/TraG family.</text>
</comment>
<keyword evidence="6" id="KW-0472">Membrane</keyword>
<keyword evidence="4" id="KW-0812">Transmembrane</keyword>
<dbReference type="InterPro" id="IPR051539">
    <property type="entry name" value="T4SS-coupling_protein"/>
</dbReference>
<evidence type="ECO:0000256" key="6">
    <source>
        <dbReference type="ARBA" id="ARBA00023136"/>
    </source>
</evidence>
<dbReference type="Pfam" id="PF02534">
    <property type="entry name" value="T4SS-DNA_transf"/>
    <property type="match status" value="1"/>
</dbReference>
<dbReference type="AlphaFoldDB" id="A0A549T6X5"/>